<dbReference type="Gene3D" id="3.40.50.1820">
    <property type="entry name" value="alpha/beta hydrolase"/>
    <property type="match status" value="1"/>
</dbReference>
<sequence>MKREYHRWYSPSLEQDMELLIVGHSGARVLVFPTSKGHFYEWEDRGMMQVLGHHISQGWLQLYCVDSVDAESWYARWKHPGARAWRQVQYENYLIHEVLPLSRQKNDNPFLITVGASFGAYHAVNMALRHPHLVNRTIGMSGIYDISRWADGANDGLVYANNPLAYIPNEHDWQRLEALRKLDIILVVGQDDGLRAVNEQLSTALWQKGIGNALRIWDGWSHDWPYWEKMLLAYIGGHD</sequence>
<evidence type="ECO:0000313" key="1">
    <source>
        <dbReference type="EMBL" id="VAW34130.1"/>
    </source>
</evidence>
<gene>
    <name evidence="1" type="ORF">MNBD_CHLOROFLEXI01-2833</name>
</gene>
<reference evidence="1" key="1">
    <citation type="submission" date="2018-06" db="EMBL/GenBank/DDBJ databases">
        <authorList>
            <person name="Zhirakovskaya E."/>
        </authorList>
    </citation>
    <scope>NUCLEOTIDE SEQUENCE</scope>
</reference>
<name>A0A3B0UZS5_9ZZZZ</name>
<dbReference type="EMBL" id="UOEU01000514">
    <property type="protein sequence ID" value="VAW34130.1"/>
    <property type="molecule type" value="Genomic_DNA"/>
</dbReference>
<protein>
    <recommendedName>
        <fullName evidence="2">Esterase</fullName>
    </recommendedName>
</protein>
<organism evidence="1">
    <name type="scientific">hydrothermal vent metagenome</name>
    <dbReference type="NCBI Taxonomy" id="652676"/>
    <lineage>
        <taxon>unclassified sequences</taxon>
        <taxon>metagenomes</taxon>
        <taxon>ecological metagenomes</taxon>
    </lineage>
</organism>
<dbReference type="InterPro" id="IPR000801">
    <property type="entry name" value="Esterase-like"/>
</dbReference>
<dbReference type="Pfam" id="PF00756">
    <property type="entry name" value="Esterase"/>
    <property type="match status" value="1"/>
</dbReference>
<dbReference type="PANTHER" id="PTHR48098">
    <property type="entry name" value="ENTEROCHELIN ESTERASE-RELATED"/>
    <property type="match status" value="1"/>
</dbReference>
<dbReference type="InterPro" id="IPR029058">
    <property type="entry name" value="AB_hydrolase_fold"/>
</dbReference>
<evidence type="ECO:0008006" key="2">
    <source>
        <dbReference type="Google" id="ProtNLM"/>
    </source>
</evidence>
<dbReference type="PANTHER" id="PTHR48098:SF3">
    <property type="entry name" value="IRON(III) ENTEROBACTIN ESTERASE"/>
    <property type="match status" value="1"/>
</dbReference>
<dbReference type="SUPFAM" id="SSF53474">
    <property type="entry name" value="alpha/beta-Hydrolases"/>
    <property type="match status" value="1"/>
</dbReference>
<proteinExistence type="predicted"/>
<dbReference type="AlphaFoldDB" id="A0A3B0UZS5"/>
<dbReference type="InterPro" id="IPR050583">
    <property type="entry name" value="Mycobacterial_A85_antigen"/>
</dbReference>
<accession>A0A3B0UZS5</accession>